<evidence type="ECO:0000313" key="3">
    <source>
        <dbReference type="Proteomes" id="UP000198875"/>
    </source>
</evidence>
<gene>
    <name evidence="2" type="ORF">BN971_00430</name>
</gene>
<feature type="region of interest" description="Disordered" evidence="1">
    <location>
        <begin position="128"/>
        <end position="147"/>
    </location>
</feature>
<reference evidence="2 3" key="1">
    <citation type="submission" date="2015-03" db="EMBL/GenBank/DDBJ databases">
        <authorList>
            <person name="Murphy D."/>
        </authorList>
    </citation>
    <scope>NUCLEOTIDE SEQUENCE [LARGE SCALE GENOMIC DNA]</scope>
    <source>
        <strain evidence="2 3">DSM 44277</strain>
    </source>
</reference>
<dbReference type="RefSeq" id="WP_085178805.1">
    <property type="nucleotide sequence ID" value="NZ_CSTD01000001.1"/>
</dbReference>
<sequence>MRLAFGPGEDDAFCTVRDALLDELGGWLDRPAAERAAVVNDVKIFLGWRYHHSSGVLDEFGPGDVTEFLLEWCPRRYAGHPDGAAYLCGAVGVYVDFMAATGRLVGGVERADRLKRLAADLAPTVRAEMCNPTPPVEDAFEPGDEDLSSEPPELPFVYVPPPPADVESSAAAAPLLAKLEALRDYLGPDGRQLTDKGNLKLADGRALVDLLDTGDEMDTRIGDKTLRTHTTANLPWLNFLLDLAKQAGAVRVHQRRLVRVKAWAGRSAVQRAAALFAAIVQLGPLETLYSGRIWFLDEVHEVLDDGIVHWLAPLLADANTQITFESVLEWAQSVIARQVAPYVPESRDQLDDWTQRSMSDIFEILEQAGVVRWTGRTELPHAYGRSEWTGGAVSLTALGRRLLPDYLDDAGYALRRVDDIADGDGRALIEALLAVPDTQHSALVAAWRGGRPEGERVQLLAEAIAASPDAAGRMTGFVALDYFDLTVAEPWVRQLLDTPVAGHAALWLISHERADAATLGSFVDVGVLVDMLAGNVDDPDELCSVFAGMSEPSQLLESMWRHPAPETAQVLDVLGRHLSDRALAKEARKAAVRHRSWLANRG</sequence>
<proteinExistence type="predicted"/>
<name>A0A0U0W2X4_MYCBE</name>
<dbReference type="AlphaFoldDB" id="A0A0U0W2X4"/>
<dbReference type="EMBL" id="CSTD01000001">
    <property type="protein sequence ID" value="CPR04458.1"/>
    <property type="molecule type" value="Genomic_DNA"/>
</dbReference>
<dbReference type="Proteomes" id="UP000198875">
    <property type="component" value="Unassembled WGS sequence"/>
</dbReference>
<organism evidence="2 3">
    <name type="scientific">Mycobacterium bohemicum DSM 44277</name>
    <dbReference type="NCBI Taxonomy" id="1236609"/>
    <lineage>
        <taxon>Bacteria</taxon>
        <taxon>Bacillati</taxon>
        <taxon>Actinomycetota</taxon>
        <taxon>Actinomycetes</taxon>
        <taxon>Mycobacteriales</taxon>
        <taxon>Mycobacteriaceae</taxon>
        <taxon>Mycobacterium</taxon>
    </lineage>
</organism>
<protein>
    <submittedName>
        <fullName evidence="2">Uncharacterized protein</fullName>
    </submittedName>
</protein>
<evidence type="ECO:0000313" key="2">
    <source>
        <dbReference type="EMBL" id="CPR04458.1"/>
    </source>
</evidence>
<evidence type="ECO:0000256" key="1">
    <source>
        <dbReference type="SAM" id="MobiDB-lite"/>
    </source>
</evidence>
<feature type="compositionally biased region" description="Acidic residues" evidence="1">
    <location>
        <begin position="138"/>
        <end position="147"/>
    </location>
</feature>
<dbReference type="OrthoDB" id="3578774at2"/>
<accession>A0A0U0W2X4</accession>